<dbReference type="EMBL" id="FOMJ01000004">
    <property type="protein sequence ID" value="SFD31796.1"/>
    <property type="molecule type" value="Genomic_DNA"/>
</dbReference>
<protein>
    <recommendedName>
        <fullName evidence="2">Inner membrane protein YgaP-like transmembrane domain-containing protein</fullName>
    </recommendedName>
</protein>
<evidence type="ECO:0000256" key="1">
    <source>
        <dbReference type="SAM" id="Phobius"/>
    </source>
</evidence>
<accession>A0A1I1RBN5</accession>
<keyword evidence="4" id="KW-1185">Reference proteome</keyword>
<feature type="transmembrane region" description="Helical" evidence="1">
    <location>
        <begin position="35"/>
        <end position="54"/>
    </location>
</feature>
<keyword evidence="1" id="KW-0812">Transmembrane</keyword>
<dbReference type="AlphaFoldDB" id="A0A1I1RBN5"/>
<feature type="domain" description="Inner membrane protein YgaP-like transmembrane" evidence="2">
    <location>
        <begin position="2"/>
        <end position="62"/>
    </location>
</feature>
<reference evidence="3 4" key="1">
    <citation type="submission" date="2016-10" db="EMBL/GenBank/DDBJ databases">
        <authorList>
            <person name="de Groot N.N."/>
        </authorList>
    </citation>
    <scope>NUCLEOTIDE SEQUENCE [LARGE SCALE GENOMIC DNA]</scope>
    <source>
        <strain evidence="3 4">HL3</strain>
    </source>
</reference>
<evidence type="ECO:0000313" key="4">
    <source>
        <dbReference type="Proteomes" id="UP000198611"/>
    </source>
</evidence>
<dbReference type="InterPro" id="IPR021309">
    <property type="entry name" value="YgaP-like_TM"/>
</dbReference>
<name>A0A1I1RBN5_9GAMM</name>
<dbReference type="Proteomes" id="UP000198611">
    <property type="component" value="Unassembled WGS sequence"/>
</dbReference>
<dbReference type="RefSeq" id="WP_093428049.1">
    <property type="nucleotide sequence ID" value="NZ_FOMJ01000004.1"/>
</dbReference>
<keyword evidence="1" id="KW-1133">Transmembrane helix</keyword>
<proteinExistence type="predicted"/>
<gene>
    <name evidence="3" type="ORF">SAMN05660831_01400</name>
</gene>
<dbReference type="Gene3D" id="6.10.140.1340">
    <property type="match status" value="1"/>
</dbReference>
<evidence type="ECO:0000313" key="3">
    <source>
        <dbReference type="EMBL" id="SFD31796.1"/>
    </source>
</evidence>
<dbReference type="Pfam" id="PF11127">
    <property type="entry name" value="YgaP-like_TM"/>
    <property type="match status" value="1"/>
</dbReference>
<dbReference type="OrthoDB" id="9799383at2"/>
<keyword evidence="1" id="KW-0472">Membrane</keyword>
<organism evidence="3 4">
    <name type="scientific">Thiohalospira halophila DSM 15071</name>
    <dbReference type="NCBI Taxonomy" id="1123397"/>
    <lineage>
        <taxon>Bacteria</taxon>
        <taxon>Pseudomonadati</taxon>
        <taxon>Pseudomonadota</taxon>
        <taxon>Gammaproteobacteria</taxon>
        <taxon>Thiohalospirales</taxon>
        <taxon>Thiohalospiraceae</taxon>
        <taxon>Thiohalospira</taxon>
    </lineage>
</organism>
<sequence length="71" mass="7766">MNTERVVRIFAGLVILLSVGLGASGSPIFHSVHWLWLTAFVGLNLFQSGFTRFCPLDKMLKKAGLPSQSGF</sequence>
<dbReference type="STRING" id="1123397.SAMN05660831_01400"/>
<evidence type="ECO:0000259" key="2">
    <source>
        <dbReference type="Pfam" id="PF11127"/>
    </source>
</evidence>